<comment type="similarity">
    <text evidence="3">Belongs to the ustYa family.</text>
</comment>
<evidence type="ECO:0000256" key="3">
    <source>
        <dbReference type="ARBA" id="ARBA00035112"/>
    </source>
</evidence>
<sequence>MKQCFQSVSLSTLCFAIAAFGNVALMCATVYRVLSPKAEPVYTYTDFDTPLAIPEGLPVVEMTFQESAHFTLSDEFNKPSWATLFGKRSGVGFIHIGPFHHRAVNAARHSRHCVYNMDLDLDRPRNGHLSEHYNHCLWYLRQVFLCNADTTLEDGDFLKKNYTLDRMGSTRECKDWSAAEAWTTRNFLEWAEFNGVFYNTTDSEV</sequence>
<organism evidence="4 5">
    <name type="scientific">Cristinia sonorae</name>
    <dbReference type="NCBI Taxonomy" id="1940300"/>
    <lineage>
        <taxon>Eukaryota</taxon>
        <taxon>Fungi</taxon>
        <taxon>Dikarya</taxon>
        <taxon>Basidiomycota</taxon>
        <taxon>Agaricomycotina</taxon>
        <taxon>Agaricomycetes</taxon>
        <taxon>Agaricomycetidae</taxon>
        <taxon>Agaricales</taxon>
        <taxon>Pleurotineae</taxon>
        <taxon>Stephanosporaceae</taxon>
        <taxon>Cristinia</taxon>
    </lineage>
</organism>
<evidence type="ECO:0000256" key="2">
    <source>
        <dbReference type="ARBA" id="ARBA00023002"/>
    </source>
</evidence>
<protein>
    <recommendedName>
        <fullName evidence="6">Oxidase ustYa</fullName>
    </recommendedName>
</protein>
<keyword evidence="2" id="KW-0560">Oxidoreductase</keyword>
<name>A0A8K0UR70_9AGAR</name>
<dbReference type="GO" id="GO:0043386">
    <property type="term" value="P:mycotoxin biosynthetic process"/>
    <property type="evidence" value="ECO:0007669"/>
    <property type="project" value="InterPro"/>
</dbReference>
<evidence type="ECO:0000256" key="1">
    <source>
        <dbReference type="ARBA" id="ARBA00004685"/>
    </source>
</evidence>
<dbReference type="GO" id="GO:0016491">
    <property type="term" value="F:oxidoreductase activity"/>
    <property type="evidence" value="ECO:0007669"/>
    <property type="project" value="UniProtKB-KW"/>
</dbReference>
<comment type="caution">
    <text evidence="4">The sequence shown here is derived from an EMBL/GenBank/DDBJ whole genome shotgun (WGS) entry which is preliminary data.</text>
</comment>
<dbReference type="PANTHER" id="PTHR33365">
    <property type="entry name" value="YALI0B05434P"/>
    <property type="match status" value="1"/>
</dbReference>
<dbReference type="PANTHER" id="PTHR33365:SF11">
    <property type="entry name" value="TAT PATHWAY SIGNAL SEQUENCE"/>
    <property type="match status" value="1"/>
</dbReference>
<proteinExistence type="inferred from homology"/>
<dbReference type="OrthoDB" id="3687641at2759"/>
<dbReference type="AlphaFoldDB" id="A0A8K0UR70"/>
<dbReference type="InterPro" id="IPR021765">
    <property type="entry name" value="UstYa-like"/>
</dbReference>
<gene>
    <name evidence="4" type="ORF">BXZ70DRAFT_1007390</name>
</gene>
<evidence type="ECO:0000313" key="5">
    <source>
        <dbReference type="Proteomes" id="UP000813824"/>
    </source>
</evidence>
<keyword evidence="5" id="KW-1185">Reference proteome</keyword>
<accession>A0A8K0UR70</accession>
<dbReference type="Pfam" id="PF11807">
    <property type="entry name" value="UstYa"/>
    <property type="match status" value="1"/>
</dbReference>
<dbReference type="Proteomes" id="UP000813824">
    <property type="component" value="Unassembled WGS sequence"/>
</dbReference>
<evidence type="ECO:0008006" key="6">
    <source>
        <dbReference type="Google" id="ProtNLM"/>
    </source>
</evidence>
<reference evidence="4" key="1">
    <citation type="journal article" date="2021" name="New Phytol.">
        <title>Evolutionary innovations through gain and loss of genes in the ectomycorrhizal Boletales.</title>
        <authorList>
            <person name="Wu G."/>
            <person name="Miyauchi S."/>
            <person name="Morin E."/>
            <person name="Kuo A."/>
            <person name="Drula E."/>
            <person name="Varga T."/>
            <person name="Kohler A."/>
            <person name="Feng B."/>
            <person name="Cao Y."/>
            <person name="Lipzen A."/>
            <person name="Daum C."/>
            <person name="Hundley H."/>
            <person name="Pangilinan J."/>
            <person name="Johnson J."/>
            <person name="Barry K."/>
            <person name="LaButti K."/>
            <person name="Ng V."/>
            <person name="Ahrendt S."/>
            <person name="Min B."/>
            <person name="Choi I.G."/>
            <person name="Park H."/>
            <person name="Plett J.M."/>
            <person name="Magnuson J."/>
            <person name="Spatafora J.W."/>
            <person name="Nagy L.G."/>
            <person name="Henrissat B."/>
            <person name="Grigoriev I.V."/>
            <person name="Yang Z.L."/>
            <person name="Xu J."/>
            <person name="Martin F.M."/>
        </authorList>
    </citation>
    <scope>NUCLEOTIDE SEQUENCE</scope>
    <source>
        <strain evidence="4">KKN 215</strain>
    </source>
</reference>
<comment type="pathway">
    <text evidence="1">Mycotoxin biosynthesis.</text>
</comment>
<evidence type="ECO:0000313" key="4">
    <source>
        <dbReference type="EMBL" id="KAH8101561.1"/>
    </source>
</evidence>
<dbReference type="EMBL" id="JAEVFJ010000012">
    <property type="protein sequence ID" value="KAH8101561.1"/>
    <property type="molecule type" value="Genomic_DNA"/>
</dbReference>